<dbReference type="AlphaFoldDB" id="A0A414P0C1"/>
<evidence type="ECO:0000313" key="9">
    <source>
        <dbReference type="Proteomes" id="UP000283442"/>
    </source>
</evidence>
<name>A0A414P0C1_9FIRM</name>
<gene>
    <name evidence="5" type="primary">ureE</name>
    <name evidence="8" type="ORF">DW674_01705</name>
</gene>
<evidence type="ECO:0000256" key="6">
    <source>
        <dbReference type="SAM" id="MobiDB-lite"/>
    </source>
</evidence>
<dbReference type="InterPro" id="IPR007864">
    <property type="entry name" value="UreE_C_dom"/>
</dbReference>
<dbReference type="Gene3D" id="3.30.70.790">
    <property type="entry name" value="UreE, C-terminal domain"/>
    <property type="match status" value="1"/>
</dbReference>
<evidence type="ECO:0000256" key="3">
    <source>
        <dbReference type="ARBA" id="ARBA00022596"/>
    </source>
</evidence>
<dbReference type="OrthoDB" id="9810882at2"/>
<dbReference type="PIRSF" id="PIRSF036402">
    <property type="entry name" value="Ureas_acces_UreE"/>
    <property type="match status" value="1"/>
</dbReference>
<dbReference type="GO" id="GO:0065003">
    <property type="term" value="P:protein-containing complex assembly"/>
    <property type="evidence" value="ECO:0007669"/>
    <property type="project" value="InterPro"/>
</dbReference>
<dbReference type="SUPFAM" id="SSF69287">
    <property type="entry name" value="Urease metallochaperone UreE, N-terminal domain"/>
    <property type="match status" value="1"/>
</dbReference>
<dbReference type="GO" id="GO:0005737">
    <property type="term" value="C:cytoplasm"/>
    <property type="evidence" value="ECO:0007669"/>
    <property type="project" value="UniProtKB-SubCell"/>
</dbReference>
<sequence>MILTHVCGTLSDAAYAGKAVDPLQLDYADAQKHLLRRTTRGGRDIALRLSPEAQLRGLHDGDVLLEDGDTVVAVEILPVLSLLARPEGNAAIARFCYEVGNRHAPLYEVEGPASGCLYFAVLYDAAMEDLFHKLQVPYEKKEIKLEERCRLKLLSGTHHHASSHRNGGAASAEGEGNHA</sequence>
<reference evidence="8 9" key="1">
    <citation type="submission" date="2018-08" db="EMBL/GenBank/DDBJ databases">
        <title>A genome reference for cultivated species of the human gut microbiota.</title>
        <authorList>
            <person name="Zou Y."/>
            <person name="Xue W."/>
            <person name="Luo G."/>
        </authorList>
    </citation>
    <scope>NUCLEOTIDE SEQUENCE [LARGE SCALE GENOMIC DNA]</scope>
    <source>
        <strain evidence="8 9">AM25-21AC</strain>
    </source>
</reference>
<dbReference type="GO" id="GO:0006457">
    <property type="term" value="P:protein folding"/>
    <property type="evidence" value="ECO:0007669"/>
    <property type="project" value="InterPro"/>
</dbReference>
<evidence type="ECO:0000256" key="5">
    <source>
        <dbReference type="HAMAP-Rule" id="MF_00822"/>
    </source>
</evidence>
<accession>A0A414P0C1</accession>
<dbReference type="GO" id="GO:0016151">
    <property type="term" value="F:nickel cation binding"/>
    <property type="evidence" value="ECO:0007669"/>
    <property type="project" value="UniProtKB-UniRule"/>
</dbReference>
<dbReference type="Pfam" id="PF02814">
    <property type="entry name" value="UreE_N"/>
    <property type="match status" value="1"/>
</dbReference>
<dbReference type="Gene3D" id="2.60.260.20">
    <property type="entry name" value="Urease metallochaperone UreE, N-terminal domain"/>
    <property type="match status" value="1"/>
</dbReference>
<dbReference type="SUPFAM" id="SSF69737">
    <property type="entry name" value="Urease metallochaperone UreE, C-terminal domain"/>
    <property type="match status" value="1"/>
</dbReference>
<dbReference type="RefSeq" id="WP_118174741.1">
    <property type="nucleotide sequence ID" value="NZ_JAQEAO010000010.1"/>
</dbReference>
<comment type="subcellular location">
    <subcellularLocation>
        <location evidence="1 5">Cytoplasm</location>
    </subcellularLocation>
</comment>
<comment type="caution">
    <text evidence="8">The sequence shown here is derived from an EMBL/GenBank/DDBJ whole genome shotgun (WGS) entry which is preliminary data.</text>
</comment>
<dbReference type="SMART" id="SM00988">
    <property type="entry name" value="UreE_N"/>
    <property type="match status" value="1"/>
</dbReference>
<comment type="function">
    <text evidence="5">Involved in urease metallocenter assembly. Binds nickel. Probably functions as a nickel donor during metallocenter assembly.</text>
</comment>
<dbReference type="InterPro" id="IPR036118">
    <property type="entry name" value="UreE_N_sf"/>
</dbReference>
<evidence type="ECO:0000313" key="8">
    <source>
        <dbReference type="EMBL" id="RHF53595.1"/>
    </source>
</evidence>
<feature type="compositionally biased region" description="Low complexity" evidence="6">
    <location>
        <begin position="166"/>
        <end position="179"/>
    </location>
</feature>
<feature type="domain" description="UreE urease accessory N-terminal" evidence="7">
    <location>
        <begin position="5"/>
        <end position="72"/>
    </location>
</feature>
<dbReference type="GO" id="GO:0051082">
    <property type="term" value="F:unfolded protein binding"/>
    <property type="evidence" value="ECO:0007669"/>
    <property type="project" value="UniProtKB-UniRule"/>
</dbReference>
<keyword evidence="4 5" id="KW-0143">Chaperone</keyword>
<evidence type="ECO:0000256" key="4">
    <source>
        <dbReference type="ARBA" id="ARBA00023186"/>
    </source>
</evidence>
<dbReference type="InterPro" id="IPR012406">
    <property type="entry name" value="UreE"/>
</dbReference>
<dbReference type="Proteomes" id="UP000283442">
    <property type="component" value="Unassembled WGS sequence"/>
</dbReference>
<dbReference type="GO" id="GO:0019627">
    <property type="term" value="P:urea metabolic process"/>
    <property type="evidence" value="ECO:0007669"/>
    <property type="project" value="InterPro"/>
</dbReference>
<keyword evidence="3 5" id="KW-0533">Nickel</keyword>
<organism evidence="8 9">
    <name type="scientific">Mitsuokella multacida</name>
    <dbReference type="NCBI Taxonomy" id="52226"/>
    <lineage>
        <taxon>Bacteria</taxon>
        <taxon>Bacillati</taxon>
        <taxon>Bacillota</taxon>
        <taxon>Negativicutes</taxon>
        <taxon>Selenomonadales</taxon>
        <taxon>Selenomonadaceae</taxon>
        <taxon>Mitsuokella</taxon>
    </lineage>
</organism>
<evidence type="ECO:0000256" key="2">
    <source>
        <dbReference type="ARBA" id="ARBA00022490"/>
    </source>
</evidence>
<dbReference type="HAMAP" id="MF_00822">
    <property type="entry name" value="UreE"/>
    <property type="match status" value="1"/>
</dbReference>
<keyword evidence="2 5" id="KW-0963">Cytoplasm</keyword>
<dbReference type="Pfam" id="PF05194">
    <property type="entry name" value="UreE_C"/>
    <property type="match status" value="1"/>
</dbReference>
<evidence type="ECO:0000256" key="1">
    <source>
        <dbReference type="ARBA" id="ARBA00004496"/>
    </source>
</evidence>
<comment type="similarity">
    <text evidence="5">Belongs to the UreE family.</text>
</comment>
<feature type="region of interest" description="Disordered" evidence="6">
    <location>
        <begin position="156"/>
        <end position="179"/>
    </location>
</feature>
<dbReference type="InterPro" id="IPR004029">
    <property type="entry name" value="UreE_N"/>
</dbReference>
<protein>
    <recommendedName>
        <fullName evidence="5">Urease accessory protein UreE</fullName>
    </recommendedName>
</protein>
<dbReference type="EMBL" id="QRHE01000001">
    <property type="protein sequence ID" value="RHF53595.1"/>
    <property type="molecule type" value="Genomic_DNA"/>
</dbReference>
<proteinExistence type="inferred from homology"/>
<evidence type="ECO:0000259" key="7">
    <source>
        <dbReference type="SMART" id="SM00988"/>
    </source>
</evidence>